<protein>
    <submittedName>
        <fullName evidence="1">Uncharacterized protein</fullName>
    </submittedName>
</protein>
<dbReference type="EMBL" id="JAZHYP010000002">
    <property type="protein sequence ID" value="MEN3322986.1"/>
    <property type="molecule type" value="Genomic_DNA"/>
</dbReference>
<evidence type="ECO:0000313" key="2">
    <source>
        <dbReference type="Proteomes" id="UP001416393"/>
    </source>
</evidence>
<dbReference type="RefSeq" id="WP_346240548.1">
    <property type="nucleotide sequence ID" value="NZ_JAZHYP010000002.1"/>
</dbReference>
<comment type="caution">
    <text evidence="1">The sequence shown here is derived from an EMBL/GenBank/DDBJ whole genome shotgun (WGS) entry which is preliminary data.</text>
</comment>
<proteinExistence type="predicted"/>
<name>A0ABV0A7J4_9FLAO</name>
<dbReference type="Proteomes" id="UP001416393">
    <property type="component" value="Unassembled WGS sequence"/>
</dbReference>
<organism evidence="1 2">
    <name type="scientific">Mariniflexile soesokkakense</name>
    <dbReference type="NCBI Taxonomy" id="1343160"/>
    <lineage>
        <taxon>Bacteria</taxon>
        <taxon>Pseudomonadati</taxon>
        <taxon>Bacteroidota</taxon>
        <taxon>Flavobacteriia</taxon>
        <taxon>Flavobacteriales</taxon>
        <taxon>Flavobacteriaceae</taxon>
        <taxon>Mariniflexile</taxon>
    </lineage>
</organism>
<keyword evidence="2" id="KW-1185">Reference proteome</keyword>
<gene>
    <name evidence="1" type="ORF">VP395_04555</name>
</gene>
<reference evidence="1 2" key="1">
    <citation type="submission" date="2024-01" db="EMBL/GenBank/DDBJ databases">
        <title>Mariniflexile litorale sp. nov., isolated from the shallow sediments of the Sea of Japan.</title>
        <authorList>
            <person name="Romanenko L."/>
            <person name="Bystritskaya E."/>
            <person name="Isaeva M."/>
        </authorList>
    </citation>
    <scope>NUCLEOTIDE SEQUENCE [LARGE SCALE GENOMIC DNA]</scope>
    <source>
        <strain evidence="1 2">KCTC 32427</strain>
    </source>
</reference>
<sequence>MSFIFKIIEKDEIHTIIPLVEKLNDYKVSVNDLKERFNDMVTQNYECAGIYMIMEH</sequence>
<evidence type="ECO:0000313" key="1">
    <source>
        <dbReference type="EMBL" id="MEN3322986.1"/>
    </source>
</evidence>
<accession>A0ABV0A7J4</accession>